<dbReference type="InterPro" id="IPR041682">
    <property type="entry name" value="AAA_14"/>
</dbReference>
<evidence type="ECO:0000259" key="2">
    <source>
        <dbReference type="Pfam" id="PF13635"/>
    </source>
</evidence>
<sequence length="431" mass="50588">MLIITLYKRIQMRDLLETLLEEAFIVISEARKGTPRQYQFPQAPNMIKVAIGMRRSGKSYFLYQTINGFLDQGVAKEQILLVNFEDDRLLPMDVKAMGRLLDAFYSLYPENHNRLCYLFLDEVQNVKDWHLAVRRYFERKKAQLYLTGSSAKLLSKEINTALRGRSLSLEIWPYSFREYLGAHQIKIDSGRPFGQQTFDILYQHLLNYFSRGGFPAVQHMPINAWRETLQGYIDTVILRDIIERYHVTNVALLKYLTTTLLKNAATVFSVNKFYNDIKSQGYKVSKDTIHTYLDYLEDAFLIFTVPIYSESERIKQNKPKKIYAIDNGLINAVSISLNNNHGRLLENLIYLDFRRQNKSIYFYHTQDGYEIDFVTVDKTGYRELIQVTWDTLEAKTLEREKRALREAQNELGIKGRIITAREYLREICTSY</sequence>
<protein>
    <submittedName>
        <fullName evidence="3">Hypothetical ATPase</fullName>
    </submittedName>
</protein>
<dbReference type="RefSeq" id="WP_011997431.1">
    <property type="nucleotide sequence ID" value="NC_009727.1"/>
</dbReference>
<gene>
    <name evidence="3" type="ordered locus">CBUD_2122</name>
</gene>
<dbReference type="EMBL" id="CP000733">
    <property type="protein sequence ID" value="ABS77993.2"/>
    <property type="molecule type" value="Genomic_DNA"/>
</dbReference>
<proteinExistence type="predicted"/>
<reference evidence="3 4" key="1">
    <citation type="journal article" date="2009" name="Infect. Immun.">
        <title>Comparative genomics reveal extensive transposon-mediated genomic plasticity and diversity among potential effector proteins within the genus Coxiella.</title>
        <authorList>
            <person name="Beare P.A."/>
            <person name="Unsworth N."/>
            <person name="Andoh M."/>
            <person name="Voth D.E."/>
            <person name="Omsland A."/>
            <person name="Gilk S.D."/>
            <person name="Williams K.P."/>
            <person name="Sobral B.W."/>
            <person name="Kupko J.J.III."/>
            <person name="Porcella S.F."/>
            <person name="Samuel J.E."/>
            <person name="Heinzen R.A."/>
        </authorList>
    </citation>
    <scope>NUCLEOTIDE SEQUENCE [LARGE SCALE GENOMIC DNA]</scope>
    <source>
        <strain evidence="3 4">Dugway 5J108-111</strain>
    </source>
</reference>
<evidence type="ECO:0000259" key="1">
    <source>
        <dbReference type="Pfam" id="PF13173"/>
    </source>
</evidence>
<feature type="domain" description="AAA" evidence="1">
    <location>
        <begin position="46"/>
        <end position="180"/>
    </location>
</feature>
<dbReference type="HOGENOM" id="CLU_041527_0_0_6"/>
<dbReference type="PANTHER" id="PTHR33295:SF8">
    <property type="entry name" value="AAA+ ATPASE DOMAIN-CONTAINING PROTEIN"/>
    <property type="match status" value="1"/>
</dbReference>
<dbReference type="InterPro" id="IPR027417">
    <property type="entry name" value="P-loop_NTPase"/>
</dbReference>
<dbReference type="AlphaFoldDB" id="A9KD79"/>
<dbReference type="KEGG" id="cbd:CBUD_2122"/>
<name>A9KD79_COXBN</name>
<dbReference type="Pfam" id="PF13635">
    <property type="entry name" value="DUF4143"/>
    <property type="match status" value="1"/>
</dbReference>
<feature type="domain" description="DUF4143" evidence="2">
    <location>
        <begin position="239"/>
        <end position="387"/>
    </location>
</feature>
<dbReference type="Pfam" id="PF13173">
    <property type="entry name" value="AAA_14"/>
    <property type="match status" value="1"/>
</dbReference>
<evidence type="ECO:0000313" key="4">
    <source>
        <dbReference type="Proteomes" id="UP000008555"/>
    </source>
</evidence>
<organism evidence="3 4">
    <name type="scientific">Coxiella burnetii (strain Dugway 5J108-111)</name>
    <dbReference type="NCBI Taxonomy" id="434922"/>
    <lineage>
        <taxon>Bacteria</taxon>
        <taxon>Pseudomonadati</taxon>
        <taxon>Pseudomonadota</taxon>
        <taxon>Gammaproteobacteria</taxon>
        <taxon>Legionellales</taxon>
        <taxon>Coxiellaceae</taxon>
        <taxon>Coxiella</taxon>
    </lineage>
</organism>
<dbReference type="PANTHER" id="PTHR33295">
    <property type="entry name" value="ATPASE"/>
    <property type="match status" value="1"/>
</dbReference>
<accession>A9KD79</accession>
<dbReference type="InterPro" id="IPR025420">
    <property type="entry name" value="DUF4143"/>
</dbReference>
<dbReference type="SUPFAM" id="SSF52540">
    <property type="entry name" value="P-loop containing nucleoside triphosphate hydrolases"/>
    <property type="match status" value="1"/>
</dbReference>
<dbReference type="Proteomes" id="UP000008555">
    <property type="component" value="Chromosome"/>
</dbReference>
<evidence type="ECO:0000313" key="3">
    <source>
        <dbReference type="EMBL" id="ABS77993.2"/>
    </source>
</evidence>